<comment type="pathway">
    <text evidence="3">Cofactor biosynthesis; thiamine diphosphate biosynthesis; 4-methyl-5-(2-phosphoethyl)-thiazole from 5-(2-hydroxyethyl)-4-methylthiazole: step 1/1.</text>
</comment>
<comment type="cofactor">
    <cofactor evidence="2">
        <name>Mg(2+)</name>
        <dbReference type="ChEBI" id="CHEBI:18420"/>
    </cofactor>
</comment>
<evidence type="ECO:0000313" key="13">
    <source>
        <dbReference type="Proteomes" id="UP000663828"/>
    </source>
</evidence>
<dbReference type="UniPathway" id="UPA00060">
    <property type="reaction ID" value="UER00139"/>
</dbReference>
<sequence length="281" mass="30080">MTSTSVSSLKKAVAEAFDSIRQKRPMIHQITNYVVMNLTANATIHVGASPVMAHAVEEVEEMASLANALVINVGTLSESWIRGMNLAGKRANEKGIPIVFDPVGVGATTYRTEVIIKMFDSLDIAILKGNSGEIGKINKEQVLVRGVDSLTGAADPCETVRQLAQKRNKKTVVALSGKTDYVSDGDRVVIIKNQCDRLNQLTGMGCTVSALMACFAGVTKDYLVAAVGGFVVMSVCAELAAKDQNVCGAASFQVALFDRFSTVTGSELEKFMDIEILDDHN</sequence>
<proteinExistence type="inferred from homology"/>
<keyword evidence="11" id="KW-0784">Thiamine biosynthesis</keyword>
<dbReference type="AlphaFoldDB" id="A0A815YBJ1"/>
<name>A0A815YBJ1_ADIRI</name>
<dbReference type="GO" id="GO:0004417">
    <property type="term" value="F:hydroxyethylthiazole kinase activity"/>
    <property type="evidence" value="ECO:0007669"/>
    <property type="project" value="UniProtKB-EC"/>
</dbReference>
<keyword evidence="8" id="KW-0418">Kinase</keyword>
<keyword evidence="9" id="KW-0067">ATP-binding</keyword>
<evidence type="ECO:0000256" key="2">
    <source>
        <dbReference type="ARBA" id="ARBA00001946"/>
    </source>
</evidence>
<dbReference type="PRINTS" id="PR01099">
    <property type="entry name" value="HYETHTZKNASE"/>
</dbReference>
<dbReference type="InterPro" id="IPR000417">
    <property type="entry name" value="Hyethyz_kinase"/>
</dbReference>
<dbReference type="EMBL" id="CAJNOR010005580">
    <property type="protein sequence ID" value="CAF1568538.1"/>
    <property type="molecule type" value="Genomic_DNA"/>
</dbReference>
<keyword evidence="6" id="KW-0479">Metal-binding</keyword>
<evidence type="ECO:0000256" key="5">
    <source>
        <dbReference type="ARBA" id="ARBA00022679"/>
    </source>
</evidence>
<dbReference type="EC" id="2.7.1.50" evidence="4"/>
<dbReference type="GO" id="GO:0009229">
    <property type="term" value="P:thiamine diphosphate biosynthetic process"/>
    <property type="evidence" value="ECO:0007669"/>
    <property type="project" value="UniProtKB-UniPathway"/>
</dbReference>
<dbReference type="GO" id="GO:0005524">
    <property type="term" value="F:ATP binding"/>
    <property type="evidence" value="ECO:0007669"/>
    <property type="project" value="UniProtKB-KW"/>
</dbReference>
<dbReference type="NCBIfam" id="TIGR00694">
    <property type="entry name" value="thiM"/>
    <property type="match status" value="1"/>
</dbReference>
<dbReference type="HAMAP" id="MF_00228">
    <property type="entry name" value="Thz_kinase"/>
    <property type="match status" value="1"/>
</dbReference>
<keyword evidence="5" id="KW-0808">Transferase</keyword>
<evidence type="ECO:0000313" key="12">
    <source>
        <dbReference type="EMBL" id="CAF1568538.1"/>
    </source>
</evidence>
<reference evidence="12" key="1">
    <citation type="submission" date="2021-02" db="EMBL/GenBank/DDBJ databases">
        <authorList>
            <person name="Nowell W R."/>
        </authorList>
    </citation>
    <scope>NUCLEOTIDE SEQUENCE</scope>
</reference>
<protein>
    <recommendedName>
        <fullName evidence="4">hydroxyethylthiazole kinase</fullName>
        <ecNumber evidence="4">2.7.1.50</ecNumber>
    </recommendedName>
</protein>
<dbReference type="Gene3D" id="3.40.1190.20">
    <property type="match status" value="1"/>
</dbReference>
<evidence type="ECO:0000256" key="10">
    <source>
        <dbReference type="ARBA" id="ARBA00022842"/>
    </source>
</evidence>
<accession>A0A815YBJ1</accession>
<evidence type="ECO:0000256" key="4">
    <source>
        <dbReference type="ARBA" id="ARBA00012129"/>
    </source>
</evidence>
<dbReference type="NCBIfam" id="NF006830">
    <property type="entry name" value="PRK09355.1"/>
    <property type="match status" value="1"/>
</dbReference>
<gene>
    <name evidence="12" type="ORF">XAT740_LOCUS44245</name>
</gene>
<comment type="catalytic activity">
    <reaction evidence="1">
        <text>5-(2-hydroxyethyl)-4-methylthiazole + ATP = 4-methyl-5-(2-phosphooxyethyl)-thiazole + ADP + H(+)</text>
        <dbReference type="Rhea" id="RHEA:24212"/>
        <dbReference type="ChEBI" id="CHEBI:15378"/>
        <dbReference type="ChEBI" id="CHEBI:17957"/>
        <dbReference type="ChEBI" id="CHEBI:30616"/>
        <dbReference type="ChEBI" id="CHEBI:58296"/>
        <dbReference type="ChEBI" id="CHEBI:456216"/>
        <dbReference type="EC" id="2.7.1.50"/>
    </reaction>
</comment>
<dbReference type="CDD" id="cd01170">
    <property type="entry name" value="THZ_kinase"/>
    <property type="match status" value="1"/>
</dbReference>
<keyword evidence="7" id="KW-0547">Nucleotide-binding</keyword>
<dbReference type="SUPFAM" id="SSF53613">
    <property type="entry name" value="Ribokinase-like"/>
    <property type="match status" value="1"/>
</dbReference>
<evidence type="ECO:0000256" key="9">
    <source>
        <dbReference type="ARBA" id="ARBA00022840"/>
    </source>
</evidence>
<dbReference type="Pfam" id="PF02110">
    <property type="entry name" value="HK"/>
    <property type="match status" value="1"/>
</dbReference>
<evidence type="ECO:0000256" key="7">
    <source>
        <dbReference type="ARBA" id="ARBA00022741"/>
    </source>
</evidence>
<evidence type="ECO:0000256" key="3">
    <source>
        <dbReference type="ARBA" id="ARBA00004868"/>
    </source>
</evidence>
<dbReference type="InterPro" id="IPR029056">
    <property type="entry name" value="Ribokinase-like"/>
</dbReference>
<comment type="caution">
    <text evidence="12">The sequence shown here is derived from an EMBL/GenBank/DDBJ whole genome shotgun (WGS) entry which is preliminary data.</text>
</comment>
<evidence type="ECO:0000256" key="1">
    <source>
        <dbReference type="ARBA" id="ARBA00001771"/>
    </source>
</evidence>
<keyword evidence="13" id="KW-1185">Reference proteome</keyword>
<organism evidence="12 13">
    <name type="scientific">Adineta ricciae</name>
    <name type="common">Rotifer</name>
    <dbReference type="NCBI Taxonomy" id="249248"/>
    <lineage>
        <taxon>Eukaryota</taxon>
        <taxon>Metazoa</taxon>
        <taxon>Spiralia</taxon>
        <taxon>Gnathifera</taxon>
        <taxon>Rotifera</taxon>
        <taxon>Eurotatoria</taxon>
        <taxon>Bdelloidea</taxon>
        <taxon>Adinetida</taxon>
        <taxon>Adinetidae</taxon>
        <taxon>Adineta</taxon>
    </lineage>
</organism>
<dbReference type="GO" id="GO:0000287">
    <property type="term" value="F:magnesium ion binding"/>
    <property type="evidence" value="ECO:0007669"/>
    <property type="project" value="InterPro"/>
</dbReference>
<keyword evidence="10" id="KW-0460">Magnesium</keyword>
<dbReference type="PIRSF" id="PIRSF000513">
    <property type="entry name" value="Thz_kinase"/>
    <property type="match status" value="1"/>
</dbReference>
<dbReference type="GO" id="GO:0009228">
    <property type="term" value="P:thiamine biosynthetic process"/>
    <property type="evidence" value="ECO:0007669"/>
    <property type="project" value="UniProtKB-KW"/>
</dbReference>
<evidence type="ECO:0000256" key="6">
    <source>
        <dbReference type="ARBA" id="ARBA00022723"/>
    </source>
</evidence>
<dbReference type="Proteomes" id="UP000663828">
    <property type="component" value="Unassembled WGS sequence"/>
</dbReference>
<evidence type="ECO:0000256" key="11">
    <source>
        <dbReference type="ARBA" id="ARBA00022977"/>
    </source>
</evidence>
<evidence type="ECO:0000256" key="8">
    <source>
        <dbReference type="ARBA" id="ARBA00022777"/>
    </source>
</evidence>